<evidence type="ECO:0000313" key="1">
    <source>
        <dbReference type="EMBL" id="EDL82814.1"/>
    </source>
</evidence>
<dbReference type="AlphaFoldDB" id="A6KU53"/>
<proteinExistence type="predicted"/>
<evidence type="ECO:0000313" key="2">
    <source>
        <dbReference type="Proteomes" id="UP000234681"/>
    </source>
</evidence>
<reference evidence="2" key="1">
    <citation type="submission" date="2005-09" db="EMBL/GenBank/DDBJ databases">
        <authorList>
            <person name="Mural R.J."/>
            <person name="Li P.W."/>
            <person name="Adams M.D."/>
            <person name="Amanatides P.G."/>
            <person name="Baden-Tillson H."/>
            <person name="Barnstead M."/>
            <person name="Chin S.H."/>
            <person name="Dew I."/>
            <person name="Evans C.A."/>
            <person name="Ferriera S."/>
            <person name="Flanigan M."/>
            <person name="Fosler C."/>
            <person name="Glodek A."/>
            <person name="Gu Z."/>
            <person name="Holt R.A."/>
            <person name="Jennings D."/>
            <person name="Kraft C.L."/>
            <person name="Lu F."/>
            <person name="Nguyen T."/>
            <person name="Nusskern D.R."/>
            <person name="Pfannkoch C.M."/>
            <person name="Sitter C."/>
            <person name="Sutton G.G."/>
            <person name="Venter J.C."/>
            <person name="Wang Z."/>
            <person name="Woodage T."/>
            <person name="Zheng X.H."/>
            <person name="Zhong F."/>
        </authorList>
    </citation>
    <scope>NUCLEOTIDE SEQUENCE [LARGE SCALE GENOMIC DNA]</scope>
    <source>
        <strain>BN</strain>
        <strain evidence="2">Sprague-Dawley</strain>
    </source>
</reference>
<accession>A6KU53</accession>
<protein>
    <submittedName>
        <fullName evidence="1">RCG50141</fullName>
    </submittedName>
</protein>
<dbReference type="EMBL" id="CH474130">
    <property type="protein sequence ID" value="EDL82814.1"/>
    <property type="molecule type" value="Genomic_DNA"/>
</dbReference>
<name>A6KU53_RAT</name>
<gene>
    <name evidence="1" type="ORF">rCG_50141</name>
</gene>
<sequence>MLKGLGNELEEVRGLK</sequence>
<organism evidence="1 2">
    <name type="scientific">Rattus norvegicus</name>
    <name type="common">Rat</name>
    <dbReference type="NCBI Taxonomy" id="10116"/>
    <lineage>
        <taxon>Eukaryota</taxon>
        <taxon>Metazoa</taxon>
        <taxon>Chordata</taxon>
        <taxon>Craniata</taxon>
        <taxon>Vertebrata</taxon>
        <taxon>Euteleostomi</taxon>
        <taxon>Mammalia</taxon>
        <taxon>Eutheria</taxon>
        <taxon>Euarchontoglires</taxon>
        <taxon>Glires</taxon>
        <taxon>Rodentia</taxon>
        <taxon>Myomorpha</taxon>
        <taxon>Muroidea</taxon>
        <taxon>Muridae</taxon>
        <taxon>Murinae</taxon>
        <taxon>Rattus</taxon>
    </lineage>
</organism>
<dbReference type="Proteomes" id="UP000234681">
    <property type="component" value="Chromosome 18"/>
</dbReference>